<evidence type="ECO:0000256" key="3">
    <source>
        <dbReference type="ARBA" id="ARBA00008848"/>
    </source>
</evidence>
<dbReference type="OMA" id="YASTICG"/>
<dbReference type="PROSITE" id="PS51329">
    <property type="entry name" value="C_CAP_COFACTOR_C"/>
    <property type="match status" value="1"/>
</dbReference>
<keyword evidence="5" id="KW-0963">Cytoplasm</keyword>
<evidence type="ECO:0000259" key="7">
    <source>
        <dbReference type="PROSITE" id="PS51329"/>
    </source>
</evidence>
<dbReference type="PANTHER" id="PTHR16052">
    <property type="entry name" value="TBCC DOMAIN-CONTAINING PROTEIN 1"/>
    <property type="match status" value="1"/>
</dbReference>
<accession>A0A077ZRW1</accession>
<dbReference type="Pfam" id="PF07986">
    <property type="entry name" value="TBCC"/>
    <property type="match status" value="1"/>
</dbReference>
<dbReference type="InterPro" id="IPR006599">
    <property type="entry name" value="CARP_motif"/>
</dbReference>
<reference evidence="8 9" key="1">
    <citation type="submission" date="2014-06" db="EMBL/GenBank/DDBJ databases">
        <authorList>
            <person name="Swart Estienne"/>
        </authorList>
    </citation>
    <scope>NUCLEOTIDE SEQUENCE [LARGE SCALE GENOMIC DNA]</scope>
    <source>
        <strain evidence="8 9">130c</strain>
    </source>
</reference>
<evidence type="ECO:0000313" key="8">
    <source>
        <dbReference type="EMBL" id="CDW72648.1"/>
    </source>
</evidence>
<dbReference type="GO" id="GO:0000922">
    <property type="term" value="C:spindle pole"/>
    <property type="evidence" value="ECO:0007669"/>
    <property type="project" value="UniProtKB-SubCell"/>
</dbReference>
<organism evidence="8 9">
    <name type="scientific">Stylonychia lemnae</name>
    <name type="common">Ciliate</name>
    <dbReference type="NCBI Taxonomy" id="5949"/>
    <lineage>
        <taxon>Eukaryota</taxon>
        <taxon>Sar</taxon>
        <taxon>Alveolata</taxon>
        <taxon>Ciliophora</taxon>
        <taxon>Intramacronucleata</taxon>
        <taxon>Spirotrichea</taxon>
        <taxon>Stichotrichia</taxon>
        <taxon>Sporadotrichida</taxon>
        <taxon>Oxytrichidae</taxon>
        <taxon>Stylonychinae</taxon>
        <taxon>Stylonychia</taxon>
    </lineage>
</organism>
<dbReference type="GO" id="GO:0005813">
    <property type="term" value="C:centrosome"/>
    <property type="evidence" value="ECO:0007669"/>
    <property type="project" value="UniProtKB-SubCell"/>
</dbReference>
<sequence>MVTLAIRTELFEHGLFPTQGKLNSSVIINLFTNLNLLSSIDYKIKLHQWVDQATRYWPQCTEQDAQVYFLTYRALLEEIENQSLINQNNTKDLPITEYQVDVRCFAIYIAIQLYSTQSKFASESRSNLAKDSWGMKDNNSQMYNTTQASPRSKYTKVNYTQNEYQIIQHFIKSNLKLLLRVISTDIHSTEVSLSATEFNTLRVLFKIQQAAGSKISASQTLAQLTPFFQPSNQQVKVHMNVIIDWLGQIISPHEPEDEIVYMNGLNKCVTIKDSALQNKDVRIVNCEDSYIYVDTNVGFIQVSNCINCTIMIAAVNKTFSIDKCQNTQITVAANYVRTSNCVESTLHSYSQLCPPIIYGDTIGLIMAPHNSSYFEIMNHLRAADIIFIQPGSLVAPINQQKVLENINNFSRPIVMAGREQCFTLMQPVDFMKMSLPKKFVDNQLFLCPTEYLEVLSIRMEHFKDIQNKIKGAQLTQDQEKMLHVAIQGWFREWFCQSAQYKPITELVKMIDQEF</sequence>
<dbReference type="OrthoDB" id="427777at2759"/>
<dbReference type="InterPro" id="IPR012945">
    <property type="entry name" value="Tubulin-bd_cofactor_C_dom"/>
</dbReference>
<evidence type="ECO:0000313" key="9">
    <source>
        <dbReference type="Proteomes" id="UP000039865"/>
    </source>
</evidence>
<evidence type="ECO:0000256" key="4">
    <source>
        <dbReference type="ARBA" id="ARBA00017559"/>
    </source>
</evidence>
<protein>
    <recommendedName>
        <fullName evidence="4">TBCC domain-containing protein 1</fullName>
    </recommendedName>
</protein>
<dbReference type="InterPro" id="IPR036223">
    <property type="entry name" value="CAP_C_sf"/>
</dbReference>
<dbReference type="Proteomes" id="UP000039865">
    <property type="component" value="Unassembled WGS sequence"/>
</dbReference>
<dbReference type="InterPro" id="IPR017901">
    <property type="entry name" value="C-CAP_CF_C-like"/>
</dbReference>
<evidence type="ECO:0000256" key="5">
    <source>
        <dbReference type="ARBA" id="ARBA00022490"/>
    </source>
</evidence>
<keyword evidence="9" id="KW-1185">Reference proteome</keyword>
<dbReference type="AlphaFoldDB" id="A0A077ZRW1"/>
<evidence type="ECO:0000256" key="1">
    <source>
        <dbReference type="ARBA" id="ARBA00004300"/>
    </source>
</evidence>
<comment type="similarity">
    <text evidence="3">Belongs to the TBCC family.</text>
</comment>
<comment type="subcellular location">
    <subcellularLocation>
        <location evidence="1">Cytoplasm</location>
        <location evidence="1">Cytoskeleton</location>
        <location evidence="1">Microtubule organizing center</location>
        <location evidence="1">Centrosome</location>
    </subcellularLocation>
    <subcellularLocation>
        <location evidence="2">Cytoplasm</location>
        <location evidence="2">Cytoskeleton</location>
        <location evidence="2">Spindle pole</location>
    </subcellularLocation>
</comment>
<keyword evidence="6" id="KW-0206">Cytoskeleton</keyword>
<dbReference type="InterPro" id="IPR016098">
    <property type="entry name" value="CAP/MinC_C"/>
</dbReference>
<gene>
    <name evidence="8" type="primary">Contig12371.g13209</name>
    <name evidence="8" type="ORF">STYLEM_1611</name>
</gene>
<dbReference type="InterPro" id="IPR039589">
    <property type="entry name" value="TBCC1"/>
</dbReference>
<dbReference type="SMART" id="SM00673">
    <property type="entry name" value="CARP"/>
    <property type="match status" value="2"/>
</dbReference>
<name>A0A077ZRW1_STYLE</name>
<dbReference type="InParanoid" id="A0A077ZRW1"/>
<feature type="domain" description="C-CAP/cofactor C-like" evidence="7">
    <location>
        <begin position="252"/>
        <end position="385"/>
    </location>
</feature>
<dbReference type="SUPFAM" id="SSF69340">
    <property type="entry name" value="C-terminal domain of adenylylcyclase associated protein"/>
    <property type="match status" value="1"/>
</dbReference>
<dbReference type="PANTHER" id="PTHR16052:SF0">
    <property type="entry name" value="TBCC DOMAIN-CONTAINING PROTEIN 1"/>
    <property type="match status" value="1"/>
</dbReference>
<dbReference type="EMBL" id="CCKQ01001537">
    <property type="protein sequence ID" value="CDW72648.1"/>
    <property type="molecule type" value="Genomic_DNA"/>
</dbReference>
<evidence type="ECO:0000256" key="6">
    <source>
        <dbReference type="ARBA" id="ARBA00023212"/>
    </source>
</evidence>
<evidence type="ECO:0000256" key="2">
    <source>
        <dbReference type="ARBA" id="ARBA00004647"/>
    </source>
</evidence>
<dbReference type="Gene3D" id="2.160.20.70">
    <property type="match status" value="1"/>
</dbReference>
<proteinExistence type="inferred from homology"/>